<reference evidence="9" key="1">
    <citation type="submission" date="2023-06" db="EMBL/GenBank/DDBJ databases">
        <title>Gordonia sp. nov. and Pseudochrobactrum sp. nov., two species isolated from the burying beetle Nicrophorus vespilloides.</title>
        <authorList>
            <person name="Poehlein A."/>
            <person name="Guzman J."/>
            <person name="Daniel R."/>
            <person name="Vilcinskas A."/>
        </authorList>
    </citation>
    <scope>NUCLEOTIDE SEQUENCE</scope>
    <source>
        <strain evidence="9">MP11Mi</strain>
    </source>
</reference>
<dbReference type="Pfam" id="PF08817">
    <property type="entry name" value="YukD"/>
    <property type="match status" value="1"/>
</dbReference>
<sequence>MTVVTESVRISVIGGRTQVDVAAPADVPLAALLPDVLALLHVDGAGNCWTLARVGGPPLPTTATLQGVDVHDGDLLVVTDDPPETPGAMVDDVAAGVAALTRESRSEWTADSARWAAYATVLLAAVVSAGAAVVAVCAGDTATPLLFTPIAAAVSMAAAVTGHRLGSDPRLCATLSVTACVFGAAAGVAAGGGGLPAQIALAGVVAGTLAVLGHRGTGTAAALHTAIATVGLGAALTGGLASVWSAPPLSIAATSAAIGVMLLPSASRISIALAGLPLPPVPVAAPPTGDPTVRRSVVDGVDALGPIPADPLGALADLALGDLAALSRRTAAASSYLTGILAGAGVWIVVAVTVTAAVGSPDTVVLVYCAAAAASLLVRGRVHADRIQSTTLILSGACAVAGIIVAAVYVGALHVGSGSATAVAAMCAAAALGAAGLLVGTVAAGRDFSPLQVRAVELLQLGTLVIVVPLLLWVLDAYRLVREW</sequence>
<keyword evidence="5 7" id="KW-1133">Transmembrane helix</keyword>
<feature type="transmembrane region" description="Helical" evidence="7">
    <location>
        <begin position="115"/>
        <end position="136"/>
    </location>
</feature>
<dbReference type="RefSeq" id="WP_420040644.1">
    <property type="nucleotide sequence ID" value="NZ_CP128986.1"/>
</dbReference>
<evidence type="ECO:0000256" key="1">
    <source>
        <dbReference type="ARBA" id="ARBA00004651"/>
    </source>
</evidence>
<keyword evidence="4 7" id="KW-0812">Transmembrane</keyword>
<feature type="transmembrane region" description="Helical" evidence="7">
    <location>
        <begin position="364"/>
        <end position="380"/>
    </location>
</feature>
<evidence type="ECO:0000256" key="3">
    <source>
        <dbReference type="ARBA" id="ARBA00022475"/>
    </source>
</evidence>
<organism evidence="9">
    <name type="scientific">Gordonia sp. MP11Mi</name>
    <dbReference type="NCBI Taxonomy" id="3022769"/>
    <lineage>
        <taxon>Bacteria</taxon>
        <taxon>Bacillati</taxon>
        <taxon>Actinomycetota</taxon>
        <taxon>Actinomycetes</taxon>
        <taxon>Mycobacteriales</taxon>
        <taxon>Gordoniaceae</taxon>
        <taxon>Gordonia</taxon>
    </lineage>
</organism>
<feature type="transmembrane region" description="Helical" evidence="7">
    <location>
        <begin position="456"/>
        <end position="475"/>
    </location>
</feature>
<evidence type="ECO:0000256" key="5">
    <source>
        <dbReference type="ARBA" id="ARBA00022989"/>
    </source>
</evidence>
<accession>A0AA97CS56</accession>
<feature type="transmembrane region" description="Helical" evidence="7">
    <location>
        <begin position="392"/>
        <end position="416"/>
    </location>
</feature>
<evidence type="ECO:0000256" key="6">
    <source>
        <dbReference type="ARBA" id="ARBA00023136"/>
    </source>
</evidence>
<comment type="subcellular location">
    <subcellularLocation>
        <location evidence="1">Cell membrane</location>
        <topology evidence="1">Multi-pass membrane protein</topology>
    </subcellularLocation>
</comment>
<evidence type="ECO:0000256" key="7">
    <source>
        <dbReference type="SAM" id="Phobius"/>
    </source>
</evidence>
<feature type="transmembrane region" description="Helical" evidence="7">
    <location>
        <begin position="336"/>
        <end position="358"/>
    </location>
</feature>
<proteinExistence type="inferred from homology"/>
<dbReference type="GO" id="GO:0005886">
    <property type="term" value="C:plasma membrane"/>
    <property type="evidence" value="ECO:0007669"/>
    <property type="project" value="UniProtKB-SubCell"/>
</dbReference>
<dbReference type="PIRSF" id="PIRSF017804">
    <property type="entry name" value="Secretion_EccD1"/>
    <property type="match status" value="1"/>
</dbReference>
<evidence type="ECO:0000256" key="4">
    <source>
        <dbReference type="ARBA" id="ARBA00022692"/>
    </source>
</evidence>
<feature type="domain" description="EccD-like transmembrane" evidence="8">
    <location>
        <begin position="120"/>
        <end position="483"/>
    </location>
</feature>
<feature type="transmembrane region" description="Helical" evidence="7">
    <location>
        <begin position="422"/>
        <end position="444"/>
    </location>
</feature>
<gene>
    <name evidence="9" type="primary">eccD5</name>
    <name evidence="9" type="ORF">MP11Mi_03910</name>
</gene>
<feature type="transmembrane region" description="Helical" evidence="7">
    <location>
        <begin position="142"/>
        <end position="159"/>
    </location>
</feature>
<dbReference type="InterPro" id="IPR006707">
    <property type="entry name" value="T7SS_EccD"/>
</dbReference>
<dbReference type="Gene3D" id="3.10.20.90">
    <property type="entry name" value="Phosphatidylinositol 3-kinase Catalytic Subunit, Chain A, domain 1"/>
    <property type="match status" value="1"/>
</dbReference>
<evidence type="ECO:0000313" key="9">
    <source>
        <dbReference type="EMBL" id="WOC11324.1"/>
    </source>
</evidence>
<feature type="transmembrane region" description="Helical" evidence="7">
    <location>
        <begin position="220"/>
        <end position="240"/>
    </location>
</feature>
<protein>
    <submittedName>
        <fullName evidence="9">ESX-5 secretion system protein EccD5</fullName>
    </submittedName>
</protein>
<keyword evidence="6 7" id="KW-0472">Membrane</keyword>
<dbReference type="InterPro" id="IPR024962">
    <property type="entry name" value="YukD-like"/>
</dbReference>
<name>A0AA97CS56_9ACTN</name>
<dbReference type="InterPro" id="IPR044049">
    <property type="entry name" value="EccD_transm"/>
</dbReference>
<evidence type="ECO:0000259" key="8">
    <source>
        <dbReference type="Pfam" id="PF19053"/>
    </source>
</evidence>
<dbReference type="AlphaFoldDB" id="A0AA97CS56"/>
<keyword evidence="3" id="KW-1003">Cell membrane</keyword>
<dbReference type="EMBL" id="CP128986">
    <property type="protein sequence ID" value="WOC11324.1"/>
    <property type="molecule type" value="Genomic_DNA"/>
</dbReference>
<dbReference type="Pfam" id="PF19053">
    <property type="entry name" value="EccD"/>
    <property type="match status" value="1"/>
</dbReference>
<evidence type="ECO:0000256" key="2">
    <source>
        <dbReference type="ARBA" id="ARBA00006162"/>
    </source>
</evidence>
<dbReference type="NCBIfam" id="TIGR03920">
    <property type="entry name" value="T7SS_EccD"/>
    <property type="match status" value="1"/>
</dbReference>
<comment type="similarity">
    <text evidence="2">Belongs to the EccD/Snm4 family.</text>
</comment>